<protein>
    <recommendedName>
        <fullName evidence="3">Glutathione S-transferase</fullName>
    </recommendedName>
</protein>
<dbReference type="Proteomes" id="UP000823749">
    <property type="component" value="Chromosome 10"/>
</dbReference>
<evidence type="ECO:0008006" key="3">
    <source>
        <dbReference type="Google" id="ProtNLM"/>
    </source>
</evidence>
<evidence type="ECO:0000313" key="2">
    <source>
        <dbReference type="Proteomes" id="UP000823749"/>
    </source>
</evidence>
<gene>
    <name evidence="1" type="ORF">RHGRI_029876</name>
</gene>
<comment type="caution">
    <text evidence="1">The sequence shown here is derived from an EMBL/GenBank/DDBJ whole genome shotgun (WGS) entry which is preliminary data.</text>
</comment>
<accession>A0AAV6IKV1</accession>
<dbReference type="EMBL" id="JACTNZ010000010">
    <property type="protein sequence ID" value="KAG5529316.1"/>
    <property type="molecule type" value="Genomic_DNA"/>
</dbReference>
<dbReference type="SUPFAM" id="SSF47616">
    <property type="entry name" value="GST C-terminal domain-like"/>
    <property type="match status" value="1"/>
</dbReference>
<dbReference type="Gene3D" id="1.20.1050.10">
    <property type="match status" value="1"/>
</dbReference>
<proteinExistence type="predicted"/>
<keyword evidence="2" id="KW-1185">Reference proteome</keyword>
<name>A0AAV6IKV1_9ERIC</name>
<organism evidence="1 2">
    <name type="scientific">Rhododendron griersonianum</name>
    <dbReference type="NCBI Taxonomy" id="479676"/>
    <lineage>
        <taxon>Eukaryota</taxon>
        <taxon>Viridiplantae</taxon>
        <taxon>Streptophyta</taxon>
        <taxon>Embryophyta</taxon>
        <taxon>Tracheophyta</taxon>
        <taxon>Spermatophyta</taxon>
        <taxon>Magnoliopsida</taxon>
        <taxon>eudicotyledons</taxon>
        <taxon>Gunneridae</taxon>
        <taxon>Pentapetalae</taxon>
        <taxon>asterids</taxon>
        <taxon>Ericales</taxon>
        <taxon>Ericaceae</taxon>
        <taxon>Ericoideae</taxon>
        <taxon>Rhodoreae</taxon>
        <taxon>Rhododendron</taxon>
    </lineage>
</organism>
<sequence length="63" mass="6858">MLVLIEDVFVKCIEGGKGFFRGNKIGSLDIVLGSTLGWLKVIEKPVGVKLLDTEKTPELVGWA</sequence>
<reference evidence="1" key="1">
    <citation type="submission" date="2020-08" db="EMBL/GenBank/DDBJ databases">
        <title>Plant Genome Project.</title>
        <authorList>
            <person name="Zhang R.-G."/>
        </authorList>
    </citation>
    <scope>NUCLEOTIDE SEQUENCE</scope>
    <source>
        <strain evidence="1">WSP0</strain>
        <tissue evidence="1">Leaf</tissue>
    </source>
</reference>
<evidence type="ECO:0000313" key="1">
    <source>
        <dbReference type="EMBL" id="KAG5529316.1"/>
    </source>
</evidence>
<dbReference type="AlphaFoldDB" id="A0AAV6IKV1"/>
<dbReference type="InterPro" id="IPR036282">
    <property type="entry name" value="Glutathione-S-Trfase_C_sf"/>
</dbReference>